<dbReference type="PROSITE" id="PS51257">
    <property type="entry name" value="PROKAR_LIPOPROTEIN"/>
    <property type="match status" value="1"/>
</dbReference>
<gene>
    <name evidence="9" type="ORF">DLD77_05280</name>
</gene>
<dbReference type="RefSeq" id="WP_119077360.1">
    <property type="nucleotide sequence ID" value="NZ_CP029600.1"/>
</dbReference>
<evidence type="ECO:0000256" key="6">
    <source>
        <dbReference type="SAM" id="SignalP"/>
    </source>
</evidence>
<feature type="signal peptide" evidence="6">
    <location>
        <begin position="1"/>
        <end position="23"/>
    </location>
</feature>
<feature type="domain" description="RagB/SusD" evidence="7">
    <location>
        <begin position="326"/>
        <end position="478"/>
    </location>
</feature>
<dbReference type="Gene3D" id="1.25.40.390">
    <property type="match status" value="1"/>
</dbReference>
<sequence length="509" mass="56839">MSLKQVISSVLLFLGMLASCSRSFLDQEVPGRSPLEGYYQTDADAVTATFAVYDFLQAEYNWGWGSPLMVKTLPSDESNAGGNGPADQPHYQALDKYTFESQNQGVLWVWRVNYFGVYRANQVINRVKGETETQKRMIAECKALRAYFYFELAALWGDVPLILQDLQVDAYNATPRAKRADVYAQLEKDLQEVIPQLPLKSALPHADRFRVSKGAAQALLGKIYLYQGKWPQAAEQFNDVIVSGEYGLETAFKNVFSQAGEFGVESVLEVPFSEKKGYTWDNFPWGAFRQIESNIHVQLMGPREEYYTPAPGDSLNAGWGFNTPKPRLYNAFVAAGDVVRRKQTLMSEAELTAAGGKWTAPTAWDYEGYLQRKYGSFATRTQTGGGAAAALNYGTNNKLIRYADVLLMAAEAYYRAGNEDRARAELKKVRLRAGLPEITAAGQALFQAIVNERFMELAFEGFRYLDLVRWGLAAQELGPLGFRAGKHELLPVPDEDVRVGNLTQNPGYN</sequence>
<evidence type="ECO:0000313" key="10">
    <source>
        <dbReference type="Proteomes" id="UP000246099"/>
    </source>
</evidence>
<evidence type="ECO:0000256" key="4">
    <source>
        <dbReference type="ARBA" id="ARBA00023136"/>
    </source>
</evidence>
<name>A0ABN5LP11_9BACT</name>
<dbReference type="CDD" id="cd08977">
    <property type="entry name" value="SusD"/>
    <property type="match status" value="1"/>
</dbReference>
<keyword evidence="10" id="KW-1185">Reference proteome</keyword>
<feature type="chain" id="PRO_5046379006" evidence="6">
    <location>
        <begin position="24"/>
        <end position="509"/>
    </location>
</feature>
<keyword evidence="5" id="KW-0998">Cell outer membrane</keyword>
<dbReference type="Pfam" id="PF14322">
    <property type="entry name" value="SusD-like_3"/>
    <property type="match status" value="1"/>
</dbReference>
<dbReference type="InterPro" id="IPR033985">
    <property type="entry name" value="SusD-like_N"/>
</dbReference>
<organism evidence="9 10">
    <name type="scientific">Chitinophaga alhagiae</name>
    <dbReference type="NCBI Taxonomy" id="2203219"/>
    <lineage>
        <taxon>Bacteria</taxon>
        <taxon>Pseudomonadati</taxon>
        <taxon>Bacteroidota</taxon>
        <taxon>Chitinophagia</taxon>
        <taxon>Chitinophagales</taxon>
        <taxon>Chitinophagaceae</taxon>
        <taxon>Chitinophaga</taxon>
    </lineage>
</organism>
<dbReference type="Pfam" id="PF07980">
    <property type="entry name" value="SusD_RagB"/>
    <property type="match status" value="1"/>
</dbReference>
<evidence type="ECO:0000256" key="1">
    <source>
        <dbReference type="ARBA" id="ARBA00004442"/>
    </source>
</evidence>
<keyword evidence="4" id="KW-0472">Membrane</keyword>
<protein>
    <submittedName>
        <fullName evidence="9">RagB/SusD family nutrient uptake outer membrane protein</fullName>
    </submittedName>
</protein>
<feature type="domain" description="SusD-like N-terminal" evidence="8">
    <location>
        <begin position="100"/>
        <end position="225"/>
    </location>
</feature>
<evidence type="ECO:0000256" key="2">
    <source>
        <dbReference type="ARBA" id="ARBA00006275"/>
    </source>
</evidence>
<keyword evidence="3 6" id="KW-0732">Signal</keyword>
<reference evidence="9 10" key="1">
    <citation type="submission" date="2018-05" db="EMBL/GenBank/DDBJ databases">
        <title>Chitinophaga sp. nov., isolated from rhizosphere soil of Alhagi.</title>
        <authorList>
            <person name="Liu Y."/>
        </authorList>
    </citation>
    <scope>NUCLEOTIDE SEQUENCE [LARGE SCALE GENOMIC DNA]</scope>
    <source>
        <strain evidence="9 10">T22</strain>
    </source>
</reference>
<evidence type="ECO:0000259" key="8">
    <source>
        <dbReference type="Pfam" id="PF14322"/>
    </source>
</evidence>
<dbReference type="EMBL" id="CP029600">
    <property type="protein sequence ID" value="AWO01143.1"/>
    <property type="molecule type" value="Genomic_DNA"/>
</dbReference>
<dbReference type="InterPro" id="IPR012944">
    <property type="entry name" value="SusD_RagB_dom"/>
</dbReference>
<dbReference type="Proteomes" id="UP000246099">
    <property type="component" value="Chromosome"/>
</dbReference>
<comment type="similarity">
    <text evidence="2">Belongs to the SusD family.</text>
</comment>
<dbReference type="InterPro" id="IPR011990">
    <property type="entry name" value="TPR-like_helical_dom_sf"/>
</dbReference>
<evidence type="ECO:0000256" key="3">
    <source>
        <dbReference type="ARBA" id="ARBA00022729"/>
    </source>
</evidence>
<dbReference type="SUPFAM" id="SSF48452">
    <property type="entry name" value="TPR-like"/>
    <property type="match status" value="1"/>
</dbReference>
<evidence type="ECO:0000313" key="9">
    <source>
        <dbReference type="EMBL" id="AWO01143.1"/>
    </source>
</evidence>
<evidence type="ECO:0000259" key="7">
    <source>
        <dbReference type="Pfam" id="PF07980"/>
    </source>
</evidence>
<accession>A0ABN5LP11</accession>
<comment type="subcellular location">
    <subcellularLocation>
        <location evidence="1">Cell outer membrane</location>
    </subcellularLocation>
</comment>
<evidence type="ECO:0000256" key="5">
    <source>
        <dbReference type="ARBA" id="ARBA00023237"/>
    </source>
</evidence>
<proteinExistence type="inferred from homology"/>